<gene>
    <name evidence="3" type="ORF">NCTC11179_02090</name>
</gene>
<reference evidence="3 4" key="1">
    <citation type="submission" date="2018-06" db="EMBL/GenBank/DDBJ databases">
        <authorList>
            <consortium name="Pathogen Informatics"/>
            <person name="Doyle S."/>
        </authorList>
    </citation>
    <scope>NUCLEOTIDE SEQUENCE [LARGE SCALE GENOMIC DNA]</scope>
    <source>
        <strain evidence="3 4">NCTC11179</strain>
    </source>
</reference>
<dbReference type="RefSeq" id="WP_115091461.1">
    <property type="nucleotide sequence ID" value="NZ_CP068107.1"/>
</dbReference>
<organism evidence="3 4">
    <name type="scientific">Myroides odoratus</name>
    <name type="common">Flavobacterium odoratum</name>
    <dbReference type="NCBI Taxonomy" id="256"/>
    <lineage>
        <taxon>Bacteria</taxon>
        <taxon>Pseudomonadati</taxon>
        <taxon>Bacteroidota</taxon>
        <taxon>Flavobacteriia</taxon>
        <taxon>Flavobacteriales</taxon>
        <taxon>Flavobacteriaceae</taxon>
        <taxon>Myroides</taxon>
    </lineage>
</organism>
<keyword evidence="1" id="KW-1133">Transmembrane helix</keyword>
<keyword evidence="1" id="KW-0812">Transmembrane</keyword>
<feature type="transmembrane region" description="Helical" evidence="1">
    <location>
        <begin position="369"/>
        <end position="388"/>
    </location>
</feature>
<sequence>MNFYIPNRQAPIGIVVNFIYWLQKFVRAFFPVLILVALRINKGEWTGRWDWILLSVIVGFILALVFAYFSYRNFTFHIEKETDAFVLQKGIFNKTKTTIQLRKIQQVNINQSFINKLFQIYSIEVDSAGSGSKEGVITSVSHEVAQALKETLLAYREGLLEAEGEDTVDQGTTQEGNAVQDVRHINVLTLLKVGVTTNYLYTMGIVLLFANSLIYEGSKFFGDTINDEAIDTFIEERITFYVGLILMLVFLAAIFIANIIRTVIKFYNYKVVVQQGSLFLSYGLLHTKSTIIKPSRVQLVKIVRNYFQKLWGISSFKIHQVFGKESLNKKTGLEIPGCSNEETKEFFDMIYKKPLDFQGVELKYNYRFFGFRFFFLVLVPISLFIGLTQETLDTSLRFSSAAAYVVVVTLLIWRYFRVGRLIVTDDLIIVKTGAWDITHTILEPHKIQKIVLSQFAWQKAANVGNLMLHTAGGIVHFSTSNYEQMKQFRNQWLYKIESENKHWM</sequence>
<feature type="transmembrane region" description="Helical" evidence="1">
    <location>
        <begin position="238"/>
        <end position="260"/>
    </location>
</feature>
<dbReference type="EMBL" id="UGQL01000001">
    <property type="protein sequence ID" value="STZ28539.1"/>
    <property type="molecule type" value="Genomic_DNA"/>
</dbReference>
<proteinExistence type="predicted"/>
<evidence type="ECO:0000313" key="4">
    <source>
        <dbReference type="Proteomes" id="UP000255024"/>
    </source>
</evidence>
<dbReference type="PANTHER" id="PTHR34473">
    <property type="entry name" value="UPF0699 TRANSMEMBRANE PROTEIN YDBS"/>
    <property type="match status" value="1"/>
</dbReference>
<feature type="transmembrane region" description="Helical" evidence="1">
    <location>
        <begin position="52"/>
        <end position="71"/>
    </location>
</feature>
<evidence type="ECO:0000256" key="1">
    <source>
        <dbReference type="SAM" id="Phobius"/>
    </source>
</evidence>
<feature type="domain" description="YdbS-like PH" evidence="2">
    <location>
        <begin position="419"/>
        <end position="489"/>
    </location>
</feature>
<feature type="transmembrane region" description="Helical" evidence="1">
    <location>
        <begin position="12"/>
        <end position="40"/>
    </location>
</feature>
<evidence type="ECO:0000313" key="3">
    <source>
        <dbReference type="EMBL" id="STZ28539.1"/>
    </source>
</evidence>
<dbReference type="InterPro" id="IPR005182">
    <property type="entry name" value="YdbS-like_PH"/>
</dbReference>
<keyword evidence="4" id="KW-1185">Reference proteome</keyword>
<feature type="transmembrane region" description="Helical" evidence="1">
    <location>
        <begin position="394"/>
        <end position="413"/>
    </location>
</feature>
<dbReference type="PANTHER" id="PTHR34473:SF2">
    <property type="entry name" value="UPF0699 TRANSMEMBRANE PROTEIN YDBT"/>
    <property type="match status" value="1"/>
</dbReference>
<keyword evidence="1" id="KW-0472">Membrane</keyword>
<protein>
    <submittedName>
        <fullName evidence="3">Bacterial membrane flanked domain</fullName>
    </submittedName>
</protein>
<feature type="domain" description="YdbS-like PH" evidence="2">
    <location>
        <begin position="71"/>
        <end position="151"/>
    </location>
</feature>
<evidence type="ECO:0000259" key="2">
    <source>
        <dbReference type="Pfam" id="PF03703"/>
    </source>
</evidence>
<dbReference type="AlphaFoldDB" id="A0A378RQA1"/>
<feature type="transmembrane region" description="Helical" evidence="1">
    <location>
        <begin position="199"/>
        <end position="218"/>
    </location>
</feature>
<name>A0A378RQA1_MYROD</name>
<dbReference type="Pfam" id="PF03703">
    <property type="entry name" value="bPH_2"/>
    <property type="match status" value="2"/>
</dbReference>
<accession>A0A378RQA1</accession>
<dbReference type="Proteomes" id="UP000255024">
    <property type="component" value="Unassembled WGS sequence"/>
</dbReference>